<dbReference type="InterPro" id="IPR001148">
    <property type="entry name" value="CA_dom"/>
</dbReference>
<comment type="caution">
    <text evidence="8">The sequence shown here is derived from an EMBL/GenBank/DDBJ whole genome shotgun (WGS) entry which is preliminary data.</text>
</comment>
<evidence type="ECO:0000256" key="6">
    <source>
        <dbReference type="ARBA" id="ARBA00048348"/>
    </source>
</evidence>
<dbReference type="RefSeq" id="WP_125073251.1">
    <property type="nucleotide sequence ID" value="NZ_QWZQ01000056.1"/>
</dbReference>
<dbReference type="OrthoDB" id="5327615at2"/>
<gene>
    <name evidence="8" type="ORF">D1831_12745</name>
</gene>
<keyword evidence="4" id="KW-0862">Zinc</keyword>
<dbReference type="CDD" id="cd03124">
    <property type="entry name" value="alpha_CA_prokaryotic_like"/>
    <property type="match status" value="1"/>
</dbReference>
<dbReference type="PROSITE" id="PS51144">
    <property type="entry name" value="ALPHA_CA_2"/>
    <property type="match status" value="1"/>
</dbReference>
<evidence type="ECO:0000313" key="8">
    <source>
        <dbReference type="EMBL" id="RRK09439.1"/>
    </source>
</evidence>
<dbReference type="SMART" id="SM01057">
    <property type="entry name" value="Carb_anhydrase"/>
    <property type="match status" value="1"/>
</dbReference>
<name>A0A426D4V8_9LACO</name>
<dbReference type="Pfam" id="PF00194">
    <property type="entry name" value="Carb_anhydrase"/>
    <property type="match status" value="1"/>
</dbReference>
<comment type="similarity">
    <text evidence="1">Belongs to the alpha-carbonic anhydrase family.</text>
</comment>
<keyword evidence="9" id="KW-1185">Reference proteome</keyword>
<dbReference type="GO" id="GO:0004089">
    <property type="term" value="F:carbonate dehydratase activity"/>
    <property type="evidence" value="ECO:0007669"/>
    <property type="project" value="UniProtKB-EC"/>
</dbReference>
<dbReference type="GO" id="GO:0008270">
    <property type="term" value="F:zinc ion binding"/>
    <property type="evidence" value="ECO:0007669"/>
    <property type="project" value="InterPro"/>
</dbReference>
<dbReference type="Proteomes" id="UP000283633">
    <property type="component" value="Unassembled WGS sequence"/>
</dbReference>
<evidence type="ECO:0000259" key="7">
    <source>
        <dbReference type="PROSITE" id="PS51144"/>
    </source>
</evidence>
<dbReference type="Gene3D" id="3.10.200.10">
    <property type="entry name" value="Alpha carbonic anhydrase"/>
    <property type="match status" value="1"/>
</dbReference>
<dbReference type="AlphaFoldDB" id="A0A426D4V8"/>
<feature type="domain" description="Alpha-carbonic anhydrase" evidence="7">
    <location>
        <begin position="1"/>
        <end position="211"/>
    </location>
</feature>
<dbReference type="InterPro" id="IPR023561">
    <property type="entry name" value="Carbonic_anhydrase_a-class"/>
</dbReference>
<evidence type="ECO:0000256" key="4">
    <source>
        <dbReference type="ARBA" id="ARBA00022833"/>
    </source>
</evidence>
<dbReference type="PANTHER" id="PTHR18952">
    <property type="entry name" value="CARBONIC ANHYDRASE"/>
    <property type="match status" value="1"/>
</dbReference>
<dbReference type="SUPFAM" id="SSF51069">
    <property type="entry name" value="Carbonic anhydrase"/>
    <property type="match status" value="1"/>
</dbReference>
<accession>A0A426D4V8</accession>
<dbReference type="InterPro" id="IPR041891">
    <property type="entry name" value="Alpha_CA_prokaryot-like"/>
</dbReference>
<dbReference type="PANTHER" id="PTHR18952:SF265">
    <property type="entry name" value="CARBONIC ANHYDRASE"/>
    <property type="match status" value="1"/>
</dbReference>
<evidence type="ECO:0000313" key="9">
    <source>
        <dbReference type="Proteomes" id="UP000283633"/>
    </source>
</evidence>
<evidence type="ECO:0000256" key="3">
    <source>
        <dbReference type="ARBA" id="ARBA00022723"/>
    </source>
</evidence>
<reference evidence="8 9" key="1">
    <citation type="submission" date="2018-08" db="EMBL/GenBank/DDBJ databases">
        <title>Genome Lactobacillus garii FI11369.</title>
        <authorList>
            <person name="Diaz M."/>
            <person name="Narbad A."/>
        </authorList>
    </citation>
    <scope>NUCLEOTIDE SEQUENCE [LARGE SCALE GENOMIC DNA]</scope>
    <source>
        <strain evidence="8 9">FI11369</strain>
    </source>
</reference>
<dbReference type="InterPro" id="IPR036398">
    <property type="entry name" value="CA_dom_sf"/>
</dbReference>
<evidence type="ECO:0000256" key="2">
    <source>
        <dbReference type="ARBA" id="ARBA00012925"/>
    </source>
</evidence>
<comment type="catalytic activity">
    <reaction evidence="6">
        <text>hydrogencarbonate + H(+) = CO2 + H2O</text>
        <dbReference type="Rhea" id="RHEA:10748"/>
        <dbReference type="ChEBI" id="CHEBI:15377"/>
        <dbReference type="ChEBI" id="CHEBI:15378"/>
        <dbReference type="ChEBI" id="CHEBI:16526"/>
        <dbReference type="ChEBI" id="CHEBI:17544"/>
        <dbReference type="EC" id="4.2.1.1"/>
    </reaction>
</comment>
<protein>
    <recommendedName>
        <fullName evidence="2">carbonic anhydrase</fullName>
        <ecNumber evidence="2">4.2.1.1</ecNumber>
    </recommendedName>
</protein>
<evidence type="ECO:0000256" key="1">
    <source>
        <dbReference type="ARBA" id="ARBA00010718"/>
    </source>
</evidence>
<evidence type="ECO:0000256" key="5">
    <source>
        <dbReference type="ARBA" id="ARBA00023239"/>
    </source>
</evidence>
<sequence>MPLDYSQQANWDFVGQTRQSPIAIVSADASPSELSAISWRGLYQATAITGEATTLKATGSGAAYLNDRDFNFQQLHFHVPAEHTVDGVAAPIEWHLVHRNAAGQLAVVAVFGRTGKPNASFQQLLDQFTPNASHDLTERIDLTELLPTTGTVYHYLGSLTTPPLSETVEWYVCEDSVMLASAQLAAYQQLFKANHRELQPLNGRPVMAERF</sequence>
<organism evidence="8 9">
    <name type="scientific">Lactiplantibacillus garii</name>
    <dbReference type="NCBI Taxonomy" id="2306423"/>
    <lineage>
        <taxon>Bacteria</taxon>
        <taxon>Bacillati</taxon>
        <taxon>Bacillota</taxon>
        <taxon>Bacilli</taxon>
        <taxon>Lactobacillales</taxon>
        <taxon>Lactobacillaceae</taxon>
        <taxon>Lactiplantibacillus</taxon>
    </lineage>
</organism>
<keyword evidence="3" id="KW-0479">Metal-binding</keyword>
<keyword evidence="5" id="KW-0456">Lyase</keyword>
<dbReference type="EC" id="4.2.1.1" evidence="2"/>
<proteinExistence type="inferred from homology"/>
<dbReference type="EMBL" id="QWZQ01000056">
    <property type="protein sequence ID" value="RRK09439.1"/>
    <property type="molecule type" value="Genomic_DNA"/>
</dbReference>